<dbReference type="PROSITE" id="PS51192">
    <property type="entry name" value="HELICASE_ATP_BIND_1"/>
    <property type="match status" value="1"/>
</dbReference>
<dbReference type="GO" id="GO:0004519">
    <property type="term" value="F:endonuclease activity"/>
    <property type="evidence" value="ECO:0007669"/>
    <property type="project" value="UniProtKB-KW"/>
</dbReference>
<keyword evidence="12" id="KW-1185">Reference proteome</keyword>
<evidence type="ECO:0000256" key="1">
    <source>
        <dbReference type="ARBA" id="ARBA00006847"/>
    </source>
</evidence>
<organism evidence="11 12">
    <name type="scientific">Heliomicrobium gestii</name>
    <name type="common">Heliobacterium gestii</name>
    <dbReference type="NCBI Taxonomy" id="2699"/>
    <lineage>
        <taxon>Bacteria</taxon>
        <taxon>Bacillati</taxon>
        <taxon>Bacillota</taxon>
        <taxon>Clostridia</taxon>
        <taxon>Eubacteriales</taxon>
        <taxon>Heliobacteriaceae</taxon>
        <taxon>Heliomicrobium</taxon>
    </lineage>
</organism>
<evidence type="ECO:0000256" key="8">
    <source>
        <dbReference type="ARBA" id="ARBA00023118"/>
    </source>
</evidence>
<evidence type="ECO:0000256" key="3">
    <source>
        <dbReference type="ARBA" id="ARBA00022723"/>
    </source>
</evidence>
<dbReference type="GO" id="GO:0016787">
    <property type="term" value="F:hydrolase activity"/>
    <property type="evidence" value="ECO:0007669"/>
    <property type="project" value="UniProtKB-KW"/>
</dbReference>
<dbReference type="InterPro" id="IPR013444">
    <property type="entry name" value="Helicase_Cas3_CRISPR-ass_Anaes"/>
</dbReference>
<evidence type="ECO:0000256" key="4">
    <source>
        <dbReference type="ARBA" id="ARBA00022741"/>
    </source>
</evidence>
<dbReference type="PROSITE" id="PS51643">
    <property type="entry name" value="HD_CAS3"/>
    <property type="match status" value="1"/>
</dbReference>
<protein>
    <submittedName>
        <fullName evidence="11">Type I-U CRISPR-associated helicase/endonuclease Cas3</fullName>
    </submittedName>
</protein>
<evidence type="ECO:0000259" key="9">
    <source>
        <dbReference type="PROSITE" id="PS51192"/>
    </source>
</evidence>
<dbReference type="Gene3D" id="1.10.3210.30">
    <property type="match status" value="1"/>
</dbReference>
<dbReference type="RefSeq" id="WP_161262063.1">
    <property type="nucleotide sequence ID" value="NZ_JAFBDC010000007.1"/>
</dbReference>
<evidence type="ECO:0000256" key="7">
    <source>
        <dbReference type="ARBA" id="ARBA00022840"/>
    </source>
</evidence>
<dbReference type="InterPro" id="IPR038257">
    <property type="entry name" value="CRISPR-assoc_Cas3_HD_sf"/>
</dbReference>
<reference evidence="11 12" key="1">
    <citation type="submission" date="2020-01" db="EMBL/GenBank/DDBJ databases">
        <title>Whole genome sequence of Heliobacterium gestii DSM 11169.</title>
        <authorList>
            <person name="Kyndt J.A."/>
            <person name="Meyer T.E."/>
        </authorList>
    </citation>
    <scope>NUCLEOTIDE SEQUENCE [LARGE SCALE GENOMIC DNA]</scope>
    <source>
        <strain evidence="11 12">DSM 11169</strain>
    </source>
</reference>
<dbReference type="NCBIfam" id="TIGR01596">
    <property type="entry name" value="cas3_HD"/>
    <property type="match status" value="1"/>
</dbReference>
<keyword evidence="6" id="KW-0347">Helicase</keyword>
<dbReference type="SUPFAM" id="SSF109604">
    <property type="entry name" value="HD-domain/PDEase-like"/>
    <property type="match status" value="1"/>
</dbReference>
<dbReference type="Pfam" id="PF04851">
    <property type="entry name" value="ResIII"/>
    <property type="match status" value="1"/>
</dbReference>
<gene>
    <name evidence="11" type="primary">cas3u</name>
    <name evidence="11" type="ORF">GTO89_10645</name>
</gene>
<dbReference type="InterPro" id="IPR006935">
    <property type="entry name" value="Helicase/UvrB_N"/>
</dbReference>
<dbReference type="Pfam" id="PF22590">
    <property type="entry name" value="Cas3-like_C_2"/>
    <property type="match status" value="1"/>
</dbReference>
<keyword evidence="5" id="KW-0378">Hydrolase</keyword>
<evidence type="ECO:0000256" key="2">
    <source>
        <dbReference type="ARBA" id="ARBA00009046"/>
    </source>
</evidence>
<evidence type="ECO:0000259" key="10">
    <source>
        <dbReference type="PROSITE" id="PS51643"/>
    </source>
</evidence>
<comment type="similarity">
    <text evidence="1">In the N-terminal section; belongs to the CRISPR-associated nuclease Cas3-HD family.</text>
</comment>
<dbReference type="GO" id="GO:0005524">
    <property type="term" value="F:ATP binding"/>
    <property type="evidence" value="ECO:0007669"/>
    <property type="project" value="UniProtKB-KW"/>
</dbReference>
<name>A0A845L9T2_HELGE</name>
<dbReference type="GO" id="GO:0004386">
    <property type="term" value="F:helicase activity"/>
    <property type="evidence" value="ECO:0007669"/>
    <property type="project" value="UniProtKB-KW"/>
</dbReference>
<dbReference type="NCBIfam" id="TIGR02621">
    <property type="entry name" value="cas3_GSU0051"/>
    <property type="match status" value="1"/>
</dbReference>
<keyword evidence="11" id="KW-0540">Nuclease</keyword>
<comment type="caution">
    <text evidence="11">The sequence shown here is derived from an EMBL/GenBank/DDBJ whole genome shotgun (WGS) entry which is preliminary data.</text>
</comment>
<keyword evidence="7" id="KW-0067">ATP-binding</keyword>
<dbReference type="InterPro" id="IPR054712">
    <property type="entry name" value="Cas3-like_dom"/>
</dbReference>
<keyword evidence="4" id="KW-0547">Nucleotide-binding</keyword>
<dbReference type="SMART" id="SM00487">
    <property type="entry name" value="DEXDc"/>
    <property type="match status" value="1"/>
</dbReference>
<feature type="domain" description="HD Cas3-type" evidence="10">
    <location>
        <begin position="797"/>
        <end position="1001"/>
    </location>
</feature>
<dbReference type="GO" id="GO:0051607">
    <property type="term" value="P:defense response to virus"/>
    <property type="evidence" value="ECO:0007669"/>
    <property type="project" value="UniProtKB-KW"/>
</dbReference>
<dbReference type="EMBL" id="WXEX01000008">
    <property type="protein sequence ID" value="MZP43497.1"/>
    <property type="molecule type" value="Genomic_DNA"/>
</dbReference>
<keyword evidence="11" id="KW-0255">Endonuclease</keyword>
<dbReference type="GO" id="GO:0046872">
    <property type="term" value="F:metal ion binding"/>
    <property type="evidence" value="ECO:0007669"/>
    <property type="project" value="UniProtKB-KW"/>
</dbReference>
<evidence type="ECO:0000313" key="12">
    <source>
        <dbReference type="Proteomes" id="UP000471031"/>
    </source>
</evidence>
<dbReference type="Proteomes" id="UP000471031">
    <property type="component" value="Unassembled WGS sequence"/>
</dbReference>
<keyword evidence="3" id="KW-0479">Metal-binding</keyword>
<keyword evidence="8" id="KW-0051">Antiviral defense</keyword>
<dbReference type="OrthoDB" id="9810236at2"/>
<dbReference type="InterPro" id="IPR027417">
    <property type="entry name" value="P-loop_NTPase"/>
</dbReference>
<dbReference type="GO" id="GO:0003677">
    <property type="term" value="F:DNA binding"/>
    <property type="evidence" value="ECO:0007669"/>
    <property type="project" value="InterPro"/>
</dbReference>
<dbReference type="InterPro" id="IPR014001">
    <property type="entry name" value="Helicase_ATP-bd"/>
</dbReference>
<evidence type="ECO:0000256" key="5">
    <source>
        <dbReference type="ARBA" id="ARBA00022801"/>
    </source>
</evidence>
<comment type="similarity">
    <text evidence="2">In the central section; belongs to the CRISPR-associated helicase Cas3 family.</text>
</comment>
<dbReference type="AlphaFoldDB" id="A0A845L9T2"/>
<sequence>MTLDLVEFDAYFEALHGYLPFPWQRRLFEHIAEHDRWPESIAIPTGLGKTACIDIAVFSLAHLWSKGNLTLPRRIFYVVDRRIIVDEAFERAKKLATMLENAHDGILKETAERLRALAGAEAIETSMAPIACFELRGGIYRDDGWARNPAQVTIICTTVDQYGSRLLFRSYGNSPRVWPIHAGLAANDSLVLLDEAHCAQPFLETLDKIRLYREWAEQPLQNRFDVVSLTATPRQEISEEEVFKLTLEDKNHPVIQKRIANRKLIELSDGKTVSPKDRTKAFGEFALQLVARCEADQGRHPAVAVFVNQVQTAFDVYKWLEKKRDEGKEKGRRKSILIDYELVLLTGRMRPFDREVFVQPWLDRLRSDRSEKRKLARAIIVVTTQCLEIGADLDFDALVSENASIDALIQRFGRLNRLGHWPTAFGAILKTNQKDEDSVFLDPVYGVAAENTWLWLWANADNGIIDFSVQAIQEKIWSTPPKDVENLRMPTAHAAVLLPAHMDHLVQTNPCPHPEMEISYFLHGIGKRTTDVQVCWRLDLGNEDIGKWMDILSLCPPAVAEFMSVPLHRFRKWLTRQKLVGSDCDIEGVGGEDNKDSRMMPRRQKMLPVLRWMGPEESEFIQNPDRIRPGDVLVVPGLEGWSELGYIPEDALLVSQTERDKESRPVGECLHALVDVGDFAHKKARGSSVLRLHPAMIGLWPECPEREALFTAWTEEALPDADLVAELLQGIMQTIEMNMQFKESVGFRHLADSIKGLLKWKFQVFRHPDKGIVIVSKRKDSVRASRETFSSNDDMASATVPVSLTEHSVGVARKARKAAETCQLGEEIVQTLEMAGYWHDAGKADLRFQSLLCGGNRLALVGAVLAKSDHVPKTFRERRNAFLRSGLPGGFRHEVLSCQLIEHVEKQPEHNSDPELVKHLVCTHHGFCRPMAPFVHDELHPAIKFEIEQLKASLSSEERGEWIHAHRLDSGLPERFWRMIQRYGWWGIAYLEAIFRLADHRESEEEEKIRTGRGEGGRGVE</sequence>
<dbReference type="InterPro" id="IPR006483">
    <property type="entry name" value="CRISPR-assoc_Cas3_HD"/>
</dbReference>
<evidence type="ECO:0000313" key="11">
    <source>
        <dbReference type="EMBL" id="MZP43497.1"/>
    </source>
</evidence>
<feature type="domain" description="Helicase ATP-binding" evidence="9">
    <location>
        <begin position="41"/>
        <end position="251"/>
    </location>
</feature>
<dbReference type="Gene3D" id="3.40.50.300">
    <property type="entry name" value="P-loop containing nucleotide triphosphate hydrolases"/>
    <property type="match status" value="2"/>
</dbReference>
<dbReference type="SUPFAM" id="SSF52540">
    <property type="entry name" value="P-loop containing nucleoside triphosphate hydrolases"/>
    <property type="match status" value="1"/>
</dbReference>
<proteinExistence type="inferred from homology"/>
<evidence type="ECO:0000256" key="6">
    <source>
        <dbReference type="ARBA" id="ARBA00022806"/>
    </source>
</evidence>
<accession>A0A845L9T2</accession>